<evidence type="ECO:0000256" key="3">
    <source>
        <dbReference type="ARBA" id="ARBA00022692"/>
    </source>
</evidence>
<proteinExistence type="predicted"/>
<protein>
    <submittedName>
        <fullName evidence="9">Phosphatase PAP2 family protein</fullName>
    </submittedName>
</protein>
<reference evidence="9 10" key="1">
    <citation type="submission" date="2018-08" db="EMBL/GenBank/DDBJ databases">
        <title>A genome reference for cultivated species of the human gut microbiota.</title>
        <authorList>
            <person name="Zou Y."/>
            <person name="Xue W."/>
            <person name="Luo G."/>
        </authorList>
    </citation>
    <scope>NUCLEOTIDE SEQUENCE [LARGE SCALE GENOMIC DNA]</scope>
    <source>
        <strain evidence="9 10">AF22-12AC</strain>
    </source>
</reference>
<evidence type="ECO:0000256" key="6">
    <source>
        <dbReference type="ARBA" id="ARBA00023136"/>
    </source>
</evidence>
<evidence type="ECO:0000313" key="9">
    <source>
        <dbReference type="EMBL" id="RGS42520.1"/>
    </source>
</evidence>
<evidence type="ECO:0000256" key="2">
    <source>
        <dbReference type="ARBA" id="ARBA00022475"/>
    </source>
</evidence>
<feature type="transmembrane region" description="Helical" evidence="7">
    <location>
        <begin position="154"/>
        <end position="172"/>
    </location>
</feature>
<keyword evidence="5 7" id="KW-1133">Transmembrane helix</keyword>
<sequence>MEQFLIDWEGPVLLWIQEHMRNDFLTPVLTFLTHLGDHGYFWIALTILFLLLKKTRKVGGLMTCSLLLNTLVNNVLLKNLVARTRPYEIVDGLHRIIEAQSDYSFPSGHTGSAFAVAVVVFLMCPRKIGVPVLVFAFVIAFSRLYVGVHFPTDVLGGALIGAVIAYLVCAVYRRKTGQKGSIWNFER</sequence>
<keyword evidence="6 7" id="KW-0472">Membrane</keyword>
<evidence type="ECO:0000256" key="5">
    <source>
        <dbReference type="ARBA" id="ARBA00022989"/>
    </source>
</evidence>
<organism evidence="9 10">
    <name type="scientific">Roseburia hominis</name>
    <dbReference type="NCBI Taxonomy" id="301301"/>
    <lineage>
        <taxon>Bacteria</taxon>
        <taxon>Bacillati</taxon>
        <taxon>Bacillota</taxon>
        <taxon>Clostridia</taxon>
        <taxon>Lachnospirales</taxon>
        <taxon>Lachnospiraceae</taxon>
        <taxon>Roseburia</taxon>
    </lineage>
</organism>
<dbReference type="Proteomes" id="UP000266172">
    <property type="component" value="Unassembled WGS sequence"/>
</dbReference>
<evidence type="ECO:0000259" key="8">
    <source>
        <dbReference type="SMART" id="SM00014"/>
    </source>
</evidence>
<feature type="transmembrane region" description="Helical" evidence="7">
    <location>
        <begin position="28"/>
        <end position="51"/>
    </location>
</feature>
<dbReference type="GO" id="GO:0005886">
    <property type="term" value="C:plasma membrane"/>
    <property type="evidence" value="ECO:0007669"/>
    <property type="project" value="UniProtKB-SubCell"/>
</dbReference>
<accession>A0A395VBD1</accession>
<gene>
    <name evidence="9" type="ORF">DWX93_04205</name>
</gene>
<keyword evidence="2" id="KW-1003">Cell membrane</keyword>
<feature type="transmembrane region" description="Helical" evidence="7">
    <location>
        <begin position="130"/>
        <end position="148"/>
    </location>
</feature>
<name>A0A395VBD1_9FIRM</name>
<dbReference type="EMBL" id="QRVL01000001">
    <property type="protein sequence ID" value="RGS42520.1"/>
    <property type="molecule type" value="Genomic_DNA"/>
</dbReference>
<dbReference type="Gene3D" id="1.20.144.10">
    <property type="entry name" value="Phosphatidic acid phosphatase type 2/haloperoxidase"/>
    <property type="match status" value="2"/>
</dbReference>
<dbReference type="Pfam" id="PF01569">
    <property type="entry name" value="PAP2"/>
    <property type="match status" value="1"/>
</dbReference>
<comment type="subcellular location">
    <subcellularLocation>
        <location evidence="1">Cell membrane</location>
        <topology evidence="1">Multi-pass membrane protein</topology>
    </subcellularLocation>
</comment>
<dbReference type="RefSeq" id="WP_118096736.1">
    <property type="nucleotide sequence ID" value="NZ_CAUFGO010000011.1"/>
</dbReference>
<dbReference type="SMART" id="SM00014">
    <property type="entry name" value="acidPPc"/>
    <property type="match status" value="1"/>
</dbReference>
<keyword evidence="3 7" id="KW-0812">Transmembrane</keyword>
<dbReference type="GO" id="GO:0016787">
    <property type="term" value="F:hydrolase activity"/>
    <property type="evidence" value="ECO:0007669"/>
    <property type="project" value="UniProtKB-KW"/>
</dbReference>
<dbReference type="AlphaFoldDB" id="A0A395VBD1"/>
<evidence type="ECO:0000256" key="1">
    <source>
        <dbReference type="ARBA" id="ARBA00004651"/>
    </source>
</evidence>
<dbReference type="SUPFAM" id="SSF48317">
    <property type="entry name" value="Acid phosphatase/Vanadium-dependent haloperoxidase"/>
    <property type="match status" value="1"/>
</dbReference>
<evidence type="ECO:0000313" key="10">
    <source>
        <dbReference type="Proteomes" id="UP000266172"/>
    </source>
</evidence>
<comment type="caution">
    <text evidence="9">The sequence shown here is derived from an EMBL/GenBank/DDBJ whole genome shotgun (WGS) entry which is preliminary data.</text>
</comment>
<evidence type="ECO:0000256" key="4">
    <source>
        <dbReference type="ARBA" id="ARBA00022801"/>
    </source>
</evidence>
<feature type="domain" description="Phosphatidic acid phosphatase type 2/haloperoxidase" evidence="8">
    <location>
        <begin position="58"/>
        <end position="169"/>
    </location>
</feature>
<evidence type="ECO:0000256" key="7">
    <source>
        <dbReference type="SAM" id="Phobius"/>
    </source>
</evidence>
<dbReference type="InterPro" id="IPR036938">
    <property type="entry name" value="PAP2/HPO_sf"/>
</dbReference>
<dbReference type="InterPro" id="IPR000326">
    <property type="entry name" value="PAP2/HPO"/>
</dbReference>
<dbReference type="PANTHER" id="PTHR14969">
    <property type="entry name" value="SPHINGOSINE-1-PHOSPHATE PHOSPHOHYDROLASE"/>
    <property type="match status" value="1"/>
</dbReference>
<dbReference type="PANTHER" id="PTHR14969:SF62">
    <property type="entry name" value="DECAPRENYLPHOSPHORYL-5-PHOSPHORIBOSE PHOSPHATASE RV3807C-RELATED"/>
    <property type="match status" value="1"/>
</dbReference>
<keyword evidence="4" id="KW-0378">Hydrolase</keyword>